<dbReference type="EMBL" id="BKCJ010004996">
    <property type="protein sequence ID" value="GEU64300.1"/>
    <property type="molecule type" value="Genomic_DNA"/>
</dbReference>
<proteinExistence type="predicted"/>
<sequence>MDQILLWKSTSGSRKKKLINVEECLTGKLLHMGKLGLMMIFTTLDAEFPAIVVNDDFVPQDTLQCKSQVSTPVNDEIDFRISFDKYDDEDYIIIYDKNSFSYKMIYVNNFKTDSENDNEKVMPSIPSPEPMTSYIDDLDFFNDFENEFPAIEEQNVLYFNDLFPFNIIRLDDLKSEKDNDNNEVDIIQSFEENEITHESAIMLFYLIMNLCAPFAVLFDPKRYYKDGDCAIMLRRPRHAEGRKSGARLSRGHFIGRLAHHFGLVSDDGLRGLSVVAWDLLLIDMGELVKLNICMNLGDDWDLVAPGPKRQQVAAAGTPDAAEDVPAADEGGQAVLAPVQAPQQPPPPSLVAVRTMPKRLGRLEEEVQRLRRDVRSLRGLVERSMTDQVTCVYPGVPGVYVWSLSPSWNIGIDERLVTVINRNLDNSTSNVLISLDSWTRTNRITNDTLSSLFDHELSWTDRKVKHYEDEDDCSIDFKTEFPAIVFDNTTIPSEPKVCPLNESELDFRISLEESDDEDYTVIFDENSFTYKMNSVNDLKKMDSGNDKPLSPNPTVDYFDDLDYFNDFENEFPAIVYNDGLTSKSDIRIKPLRSSECIDEINLIDETSLSEYDEEIVSRFNDLFNDIHPDDLKLEKDDDDNNISIIQSSEDNKITQGENGLSETSHDKIIKTFETGNMEPLPPDDQRHPWLRYEVEGYTSGIIHSYEQRLETIWSRLVNWVYVLDFAGLSLEMRHDLAVRLRMVYSGEGQLVFVSHAWRMSDTVMDLDTADTLCFQLGGVRRRMTWRQFILALGLHTEQEMAEAGFGAYWVGITPHVFSSYL</sequence>
<organism evidence="1">
    <name type="scientific">Tanacetum cinerariifolium</name>
    <name type="common">Dalmatian daisy</name>
    <name type="synonym">Chrysanthemum cinerariifolium</name>
    <dbReference type="NCBI Taxonomy" id="118510"/>
    <lineage>
        <taxon>Eukaryota</taxon>
        <taxon>Viridiplantae</taxon>
        <taxon>Streptophyta</taxon>
        <taxon>Embryophyta</taxon>
        <taxon>Tracheophyta</taxon>
        <taxon>Spermatophyta</taxon>
        <taxon>Magnoliopsida</taxon>
        <taxon>eudicotyledons</taxon>
        <taxon>Gunneridae</taxon>
        <taxon>Pentapetalae</taxon>
        <taxon>asterids</taxon>
        <taxon>campanulids</taxon>
        <taxon>Asterales</taxon>
        <taxon>Asteraceae</taxon>
        <taxon>Asteroideae</taxon>
        <taxon>Anthemideae</taxon>
        <taxon>Anthemidinae</taxon>
        <taxon>Tanacetum</taxon>
    </lineage>
</organism>
<protein>
    <submittedName>
        <fullName evidence="1">Uncharacterized protein</fullName>
    </submittedName>
</protein>
<gene>
    <name evidence="1" type="ORF">Tci_036278</name>
</gene>
<evidence type="ECO:0000313" key="1">
    <source>
        <dbReference type="EMBL" id="GEU64300.1"/>
    </source>
</evidence>
<name>A0A6L2LSS4_TANCI</name>
<reference evidence="1" key="1">
    <citation type="journal article" date="2019" name="Sci. Rep.">
        <title>Draft genome of Tanacetum cinerariifolium, the natural source of mosquito coil.</title>
        <authorList>
            <person name="Yamashiro T."/>
            <person name="Shiraishi A."/>
            <person name="Satake H."/>
            <person name="Nakayama K."/>
        </authorList>
    </citation>
    <scope>NUCLEOTIDE SEQUENCE</scope>
</reference>
<accession>A0A6L2LSS4</accession>
<comment type="caution">
    <text evidence="1">The sequence shown here is derived from an EMBL/GenBank/DDBJ whole genome shotgun (WGS) entry which is preliminary data.</text>
</comment>
<dbReference type="AlphaFoldDB" id="A0A6L2LSS4"/>